<dbReference type="AlphaFoldDB" id="X0VT93"/>
<dbReference type="InterPro" id="IPR027417">
    <property type="entry name" value="P-loop_NTPase"/>
</dbReference>
<comment type="caution">
    <text evidence="1">The sequence shown here is derived from an EMBL/GenBank/DDBJ whole genome shotgun (WGS) entry which is preliminary data.</text>
</comment>
<accession>X0VT93</accession>
<feature type="non-terminal residue" evidence="1">
    <location>
        <position position="236"/>
    </location>
</feature>
<dbReference type="EMBL" id="BARS01034385">
    <property type="protein sequence ID" value="GAG21639.1"/>
    <property type="molecule type" value="Genomic_DNA"/>
</dbReference>
<evidence type="ECO:0008006" key="2">
    <source>
        <dbReference type="Google" id="ProtNLM"/>
    </source>
</evidence>
<sequence>MTNEEIKQRGSYDLIFFSQACAKQAFELPTPDFHYELASLLLDGDILKLAVEAPRGYAKSTLCVFTVLHHITYGEGKKYVIIQSKTLDHAKQRLGAIKNILEYSEEYQELYGYRGQATAKEWNKNRVVLSDGTVIEAKGYGMQTRGGLSEDWSRVTLYYLDDPEDENNTKTIKAMSDNLDIFLGILPGLKKKTGRAVVVGTPLNQVCLIEKLSGMGGWLFKRYSACDENTEEVLWK</sequence>
<evidence type="ECO:0000313" key="1">
    <source>
        <dbReference type="EMBL" id="GAG21639.1"/>
    </source>
</evidence>
<name>X0VT93_9ZZZZ</name>
<reference evidence="1" key="1">
    <citation type="journal article" date="2014" name="Front. Microbiol.">
        <title>High frequency of phylogenetically diverse reductive dehalogenase-homologous genes in deep subseafloor sedimentary metagenomes.</title>
        <authorList>
            <person name="Kawai M."/>
            <person name="Futagami T."/>
            <person name="Toyoda A."/>
            <person name="Takaki Y."/>
            <person name="Nishi S."/>
            <person name="Hori S."/>
            <person name="Arai W."/>
            <person name="Tsubouchi T."/>
            <person name="Morono Y."/>
            <person name="Uchiyama I."/>
            <person name="Ito T."/>
            <person name="Fujiyama A."/>
            <person name="Inagaki F."/>
            <person name="Takami H."/>
        </authorList>
    </citation>
    <scope>NUCLEOTIDE SEQUENCE</scope>
    <source>
        <strain evidence="1">Expedition CK06-06</strain>
    </source>
</reference>
<protein>
    <recommendedName>
        <fullName evidence="2">Terminase large subunit gp17-like C-terminal domain-containing protein</fullName>
    </recommendedName>
</protein>
<dbReference type="Gene3D" id="3.40.50.300">
    <property type="entry name" value="P-loop containing nucleotide triphosphate hydrolases"/>
    <property type="match status" value="1"/>
</dbReference>
<gene>
    <name evidence="1" type="ORF">S01H1_53124</name>
</gene>
<proteinExistence type="predicted"/>
<organism evidence="1">
    <name type="scientific">marine sediment metagenome</name>
    <dbReference type="NCBI Taxonomy" id="412755"/>
    <lineage>
        <taxon>unclassified sequences</taxon>
        <taxon>metagenomes</taxon>
        <taxon>ecological metagenomes</taxon>
    </lineage>
</organism>